<sequence length="80" mass="9374">LHDILRYDDSRHYSQCQHRRHYRLLTFSTSSVSFQGSLFHDPGFRCGGDGTTGETPWPGLSTAWLHRNLGTLMIRWARRR</sequence>
<name>Q3LVS0_TAROF</name>
<accession>Q3LVS0</accession>
<reference evidence="1" key="1">
    <citation type="submission" date="2005-08" db="EMBL/GenBank/DDBJ databases">
        <title>Isolation and characterization of candidate genes for pathogen and herbivory defense in common dandelion (Taraxacum officinale) upon salicylic acid or methyl jasmonate treatment.</title>
        <authorList>
            <person name="Hulzink R.J.M."/>
            <person name="van Dijk P.J."/>
            <person name="Biere A."/>
        </authorList>
    </citation>
    <scope>NUCLEOTIDE SEQUENCE</scope>
</reference>
<proteinExistence type="evidence at transcript level"/>
<organism evidence="1">
    <name type="scientific">Taraxacum officinale</name>
    <name type="common">Common dandelion</name>
    <name type="synonym">Leontodon taraxacum</name>
    <dbReference type="NCBI Taxonomy" id="50225"/>
    <lineage>
        <taxon>Eukaryota</taxon>
        <taxon>Viridiplantae</taxon>
        <taxon>Streptophyta</taxon>
        <taxon>Embryophyta</taxon>
        <taxon>Tracheophyta</taxon>
        <taxon>Spermatophyta</taxon>
        <taxon>Magnoliopsida</taxon>
        <taxon>eudicotyledons</taxon>
        <taxon>Gunneridae</taxon>
        <taxon>Pentapetalae</taxon>
        <taxon>asterids</taxon>
        <taxon>campanulids</taxon>
        <taxon>Asterales</taxon>
        <taxon>Asteraceae</taxon>
        <taxon>Cichorioideae</taxon>
        <taxon>Cichorieae</taxon>
        <taxon>Crepidinae</taxon>
        <taxon>Taraxacum</taxon>
    </lineage>
</organism>
<dbReference type="AlphaFoldDB" id="Q3LVS0"/>
<evidence type="ECO:0000313" key="1">
    <source>
        <dbReference type="EMBL" id="ABA26961.1"/>
    </source>
</evidence>
<gene>
    <name evidence="1" type="ORF">To16-1rc</name>
</gene>
<dbReference type="EMBL" id="DQ160011">
    <property type="protein sequence ID" value="ABA26961.1"/>
    <property type="molecule type" value="mRNA"/>
</dbReference>
<protein>
    <submittedName>
        <fullName evidence="1">TO16-1rc</fullName>
    </submittedName>
</protein>
<feature type="non-terminal residue" evidence="1">
    <location>
        <position position="1"/>
    </location>
</feature>